<dbReference type="SUPFAM" id="SSF56300">
    <property type="entry name" value="Metallo-dependent phosphatases"/>
    <property type="match status" value="1"/>
</dbReference>
<gene>
    <name evidence="1" type="ORF">NCTC7582_05281</name>
</gene>
<name>A0A2X1A990_9BACI</name>
<dbReference type="Proteomes" id="UP000251431">
    <property type="component" value="Unassembled WGS sequence"/>
</dbReference>
<dbReference type="AlphaFoldDB" id="A0A2X1A990"/>
<sequence>MKVLAFSDLRTTESLPDVNPDLVILLGHIPSKKVNEIEQKYDCTILGLLSNSCSPRLYEDTTVVNLHRRVVDIEGIRFAGFGGVPLHNNDSFGYYSEEEVEKFVEQLSVSNVDVLISYANLAYGDIKGANAKDGFKAYNRIVIEGISKYIIHGRLYSDFKRKLGETEIFSVYPYKIITLTK</sequence>
<dbReference type="EMBL" id="UAQE01000011">
    <property type="protein sequence ID" value="SPU40737.1"/>
    <property type="molecule type" value="Genomic_DNA"/>
</dbReference>
<accession>A0A2X1A990</accession>
<evidence type="ECO:0000313" key="1">
    <source>
        <dbReference type="EMBL" id="SPU40737.1"/>
    </source>
</evidence>
<evidence type="ECO:0000313" key="2">
    <source>
        <dbReference type="Proteomes" id="UP000251431"/>
    </source>
</evidence>
<reference evidence="1 2" key="1">
    <citation type="submission" date="2018-06" db="EMBL/GenBank/DDBJ databases">
        <authorList>
            <consortium name="Pathogen Informatics"/>
            <person name="Doyle S."/>
        </authorList>
    </citation>
    <scope>NUCLEOTIDE SEQUENCE [LARGE SCALE GENOMIC DNA]</scope>
    <source>
        <strain evidence="1 2">NCTC7582</strain>
    </source>
</reference>
<dbReference type="InterPro" id="IPR029052">
    <property type="entry name" value="Metallo-depent_PP-like"/>
</dbReference>
<proteinExistence type="predicted"/>
<organism evidence="1 2">
    <name type="scientific">Lysinibacillus capsici</name>
    <dbReference type="NCBI Taxonomy" id="2115968"/>
    <lineage>
        <taxon>Bacteria</taxon>
        <taxon>Bacillati</taxon>
        <taxon>Bacillota</taxon>
        <taxon>Bacilli</taxon>
        <taxon>Bacillales</taxon>
        <taxon>Bacillaceae</taxon>
        <taxon>Lysinibacillus</taxon>
    </lineage>
</organism>
<protein>
    <submittedName>
        <fullName evidence="1">Metallophosphoesterase, calcineurin superfamily, putative</fullName>
    </submittedName>
</protein>
<dbReference type="RefSeq" id="WP_112118974.1">
    <property type="nucleotide sequence ID" value="NZ_UAQE01000011.1"/>
</dbReference>